<evidence type="ECO:0000313" key="3">
    <source>
        <dbReference type="Proteomes" id="UP001054945"/>
    </source>
</evidence>
<dbReference type="AlphaFoldDB" id="A0AAV4PYD5"/>
<protein>
    <submittedName>
        <fullName evidence="2">Uncharacterized protein</fullName>
    </submittedName>
</protein>
<name>A0AAV4PYD5_CAEEX</name>
<feature type="compositionally biased region" description="Low complexity" evidence="1">
    <location>
        <begin position="17"/>
        <end position="35"/>
    </location>
</feature>
<reference evidence="2 3" key="1">
    <citation type="submission" date="2021-06" db="EMBL/GenBank/DDBJ databases">
        <title>Caerostris extrusa draft genome.</title>
        <authorList>
            <person name="Kono N."/>
            <person name="Arakawa K."/>
        </authorList>
    </citation>
    <scope>NUCLEOTIDE SEQUENCE [LARGE SCALE GENOMIC DNA]</scope>
</reference>
<organism evidence="2 3">
    <name type="scientific">Caerostris extrusa</name>
    <name type="common">Bark spider</name>
    <name type="synonym">Caerostris bankana</name>
    <dbReference type="NCBI Taxonomy" id="172846"/>
    <lineage>
        <taxon>Eukaryota</taxon>
        <taxon>Metazoa</taxon>
        <taxon>Ecdysozoa</taxon>
        <taxon>Arthropoda</taxon>
        <taxon>Chelicerata</taxon>
        <taxon>Arachnida</taxon>
        <taxon>Araneae</taxon>
        <taxon>Araneomorphae</taxon>
        <taxon>Entelegynae</taxon>
        <taxon>Araneoidea</taxon>
        <taxon>Araneidae</taxon>
        <taxon>Caerostris</taxon>
    </lineage>
</organism>
<comment type="caution">
    <text evidence="2">The sequence shown here is derived from an EMBL/GenBank/DDBJ whole genome shotgun (WGS) entry which is preliminary data.</text>
</comment>
<sequence>MHCQARQNNPALITNGSDSEFSQQSISSHSYASQQRAGKRTPVRHSGNIGEQWRLQTQKLFCHPKHHAAEINIQIKGAGKFPFEPRAPSRQSKLWSFGFRNEKLSQLKPHRCALCKRRRLFMHGL</sequence>
<accession>A0AAV4PYD5</accession>
<keyword evidence="3" id="KW-1185">Reference proteome</keyword>
<dbReference type="Proteomes" id="UP001054945">
    <property type="component" value="Unassembled WGS sequence"/>
</dbReference>
<proteinExistence type="predicted"/>
<feature type="region of interest" description="Disordered" evidence="1">
    <location>
        <begin position="1"/>
        <end position="49"/>
    </location>
</feature>
<evidence type="ECO:0000313" key="2">
    <source>
        <dbReference type="EMBL" id="GIY00896.1"/>
    </source>
</evidence>
<feature type="compositionally biased region" description="Polar residues" evidence="1">
    <location>
        <begin position="1"/>
        <end position="16"/>
    </location>
</feature>
<dbReference type="EMBL" id="BPLR01005236">
    <property type="protein sequence ID" value="GIY00896.1"/>
    <property type="molecule type" value="Genomic_DNA"/>
</dbReference>
<gene>
    <name evidence="2" type="ORF">CEXT_752671</name>
</gene>
<evidence type="ECO:0000256" key="1">
    <source>
        <dbReference type="SAM" id="MobiDB-lite"/>
    </source>
</evidence>